<dbReference type="PANTHER" id="PTHR47099">
    <property type="entry name" value="METHYLCOBAMIDE:COM METHYLTRANSFERASE MTBA"/>
    <property type="match status" value="1"/>
</dbReference>
<dbReference type="InterPro" id="IPR000257">
    <property type="entry name" value="Uroporphyrinogen_deCOase"/>
</dbReference>
<organism evidence="2 3">
    <name type="scientific">Candidatus Avichristensenella intestinipullorum</name>
    <dbReference type="NCBI Taxonomy" id="2840693"/>
    <lineage>
        <taxon>Bacteria</taxon>
        <taxon>Bacillati</taxon>
        <taxon>Bacillota</taxon>
        <taxon>Clostridia</taxon>
        <taxon>Candidatus Avichristensenella</taxon>
    </lineage>
</organism>
<feature type="domain" description="Uroporphyrinogen decarboxylase (URO-D)" evidence="1">
    <location>
        <begin position="6"/>
        <end position="171"/>
    </location>
</feature>
<dbReference type="Pfam" id="PF01208">
    <property type="entry name" value="URO-D"/>
    <property type="match status" value="1"/>
</dbReference>
<evidence type="ECO:0000259" key="1">
    <source>
        <dbReference type="Pfam" id="PF01208"/>
    </source>
</evidence>
<dbReference type="Proteomes" id="UP000886819">
    <property type="component" value="Unassembled WGS sequence"/>
</dbReference>
<dbReference type="PANTHER" id="PTHR47099:SF1">
    <property type="entry name" value="METHYLCOBAMIDE:COM METHYLTRANSFERASE MTBA"/>
    <property type="match status" value="1"/>
</dbReference>
<protein>
    <recommendedName>
        <fullName evidence="1">Uroporphyrinogen decarboxylase (URO-D) domain-containing protein</fullName>
    </recommendedName>
</protein>
<reference evidence="2" key="1">
    <citation type="submission" date="2020-10" db="EMBL/GenBank/DDBJ databases">
        <authorList>
            <person name="Gilroy R."/>
        </authorList>
    </citation>
    <scope>NUCLEOTIDE SEQUENCE</scope>
    <source>
        <strain evidence="2">ChiHile30-977</strain>
    </source>
</reference>
<dbReference type="GO" id="GO:0006779">
    <property type="term" value="P:porphyrin-containing compound biosynthetic process"/>
    <property type="evidence" value="ECO:0007669"/>
    <property type="project" value="InterPro"/>
</dbReference>
<comment type="caution">
    <text evidence="2">The sequence shown here is derived from an EMBL/GenBank/DDBJ whole genome shotgun (WGS) entry which is preliminary data.</text>
</comment>
<dbReference type="GO" id="GO:0004853">
    <property type="term" value="F:uroporphyrinogen decarboxylase activity"/>
    <property type="evidence" value="ECO:0007669"/>
    <property type="project" value="InterPro"/>
</dbReference>
<reference evidence="2" key="2">
    <citation type="journal article" date="2021" name="PeerJ">
        <title>Extensive microbial diversity within the chicken gut microbiome revealed by metagenomics and culture.</title>
        <authorList>
            <person name="Gilroy R."/>
            <person name="Ravi A."/>
            <person name="Getino M."/>
            <person name="Pursley I."/>
            <person name="Horton D.L."/>
            <person name="Alikhan N.F."/>
            <person name="Baker D."/>
            <person name="Gharbi K."/>
            <person name="Hall N."/>
            <person name="Watson M."/>
            <person name="Adriaenssens E.M."/>
            <person name="Foster-Nyarko E."/>
            <person name="Jarju S."/>
            <person name="Secka A."/>
            <person name="Antonio M."/>
            <person name="Oren A."/>
            <person name="Chaudhuri R.R."/>
            <person name="La Ragione R."/>
            <person name="Hildebrand F."/>
            <person name="Pallen M.J."/>
        </authorList>
    </citation>
    <scope>NUCLEOTIDE SEQUENCE</scope>
    <source>
        <strain evidence="2">ChiHile30-977</strain>
    </source>
</reference>
<dbReference type="EMBL" id="DVFI01000032">
    <property type="protein sequence ID" value="HIQ62395.1"/>
    <property type="molecule type" value="Genomic_DNA"/>
</dbReference>
<dbReference type="InterPro" id="IPR038071">
    <property type="entry name" value="UROD/MetE-like_sf"/>
</dbReference>
<evidence type="ECO:0000313" key="3">
    <source>
        <dbReference type="Proteomes" id="UP000886819"/>
    </source>
</evidence>
<accession>A0A9D0YV23</accession>
<sequence length="202" mass="23466">MHRLEYLLGFENYLMKLLLEPEHIELLLDGIFAYLEGVVCQYAAYGLDGVIFFDDQAMQSGPLFSMDLWRELFAPRYTRLFRLIHEKRMAVYMHTCGNLQWHIPELIRCGVDILDNKQPESWADSQAAQEARGKVTFSTCIDIQKKMQHLTPDEVPEEVDRLVRRLSTPQGGIICTCYAADDLDISPDLTARMLEAMEQFRW</sequence>
<gene>
    <name evidence="2" type="ORF">IAA66_02270</name>
</gene>
<dbReference type="SUPFAM" id="SSF51726">
    <property type="entry name" value="UROD/MetE-like"/>
    <property type="match status" value="1"/>
</dbReference>
<proteinExistence type="predicted"/>
<name>A0A9D0YV23_9FIRM</name>
<dbReference type="InterPro" id="IPR052024">
    <property type="entry name" value="Methanogen_methyltrans"/>
</dbReference>
<dbReference type="AlphaFoldDB" id="A0A9D0YV23"/>
<evidence type="ECO:0000313" key="2">
    <source>
        <dbReference type="EMBL" id="HIQ62395.1"/>
    </source>
</evidence>
<dbReference type="Gene3D" id="3.20.20.210">
    <property type="match status" value="1"/>
</dbReference>